<dbReference type="NCBIfam" id="NF003592">
    <property type="entry name" value="PRK05254.1-5"/>
    <property type="match status" value="1"/>
</dbReference>
<evidence type="ECO:0000256" key="10">
    <source>
        <dbReference type="HAMAP-Rule" id="MF_00148"/>
    </source>
</evidence>
<dbReference type="PANTHER" id="PTHR11264:SF0">
    <property type="entry name" value="URACIL-DNA GLYCOSYLASE"/>
    <property type="match status" value="1"/>
</dbReference>
<dbReference type="EC" id="3.2.2.27" evidence="5 10"/>
<dbReference type="InterPro" id="IPR018085">
    <property type="entry name" value="Ura-DNA_Glyclase_AS"/>
</dbReference>
<evidence type="ECO:0000256" key="5">
    <source>
        <dbReference type="ARBA" id="ARBA00012030"/>
    </source>
</evidence>
<evidence type="ECO:0000256" key="3">
    <source>
        <dbReference type="ARBA" id="ARBA00004496"/>
    </source>
</evidence>
<evidence type="ECO:0000256" key="4">
    <source>
        <dbReference type="ARBA" id="ARBA00008184"/>
    </source>
</evidence>
<gene>
    <name evidence="10" type="primary">ung</name>
    <name evidence="14" type="ORF">QDX21_06670</name>
</gene>
<dbReference type="FunFam" id="3.40.470.10:FF:000006">
    <property type="entry name" value="Uracil-DNA glycosylase"/>
    <property type="match status" value="1"/>
</dbReference>
<evidence type="ECO:0000313" key="15">
    <source>
        <dbReference type="Proteomes" id="UP001224674"/>
    </source>
</evidence>
<evidence type="ECO:0000313" key="14">
    <source>
        <dbReference type="EMBL" id="WGH94503.1"/>
    </source>
</evidence>
<accession>A0AAJ6AJ69</accession>
<dbReference type="GO" id="GO:0005737">
    <property type="term" value="C:cytoplasm"/>
    <property type="evidence" value="ECO:0007669"/>
    <property type="project" value="UniProtKB-SubCell"/>
</dbReference>
<protein>
    <recommendedName>
        <fullName evidence="5 10">Uracil-DNA glycosylase</fullName>
        <shortName evidence="10">UDG</shortName>
        <ecNumber evidence="5 10">3.2.2.27</ecNumber>
    </recommendedName>
</protein>
<evidence type="ECO:0000256" key="9">
    <source>
        <dbReference type="ARBA" id="ARBA00023204"/>
    </source>
</evidence>
<evidence type="ECO:0000256" key="12">
    <source>
        <dbReference type="RuleBase" id="RU003780"/>
    </source>
</evidence>
<dbReference type="InterPro" id="IPR036895">
    <property type="entry name" value="Uracil-DNA_glycosylase-like_sf"/>
</dbReference>
<keyword evidence="14" id="KW-0326">Glycosidase</keyword>
<keyword evidence="8 10" id="KW-0378">Hydrolase</keyword>
<feature type="active site" description="Proton acceptor" evidence="10 11">
    <location>
        <position position="63"/>
    </location>
</feature>
<sequence length="224" mass="24723">MRHPLDPGWAQALAPCATQFQLIADRLGDLNARNVEVLPEPDNILRVFRQPFDRVRVLVLGQDPYPTPGHPMGMSFSLHRNVRPLARSLTNIFQELHDDLGITPSQHGDLTHWADQGVLMLNRVLTVTAGSPGSHRGLGWEEITQQAIEALVARGTPLVALLWGADARKTKPLILGGTNTAVIESPHPSPLSARRGFFGSRPFSRTNEFLVAHGLQPIDWELPQ</sequence>
<keyword evidence="6 10" id="KW-0963">Cytoplasm</keyword>
<dbReference type="GO" id="GO:0097510">
    <property type="term" value="P:base-excision repair, AP site formation via deaminated base removal"/>
    <property type="evidence" value="ECO:0007669"/>
    <property type="project" value="TreeGrafter"/>
</dbReference>
<dbReference type="SMART" id="SM00987">
    <property type="entry name" value="UreE_C"/>
    <property type="match status" value="1"/>
</dbReference>
<comment type="catalytic activity">
    <reaction evidence="1 10 12">
        <text>Hydrolyzes single-stranded DNA or mismatched double-stranded DNA and polynucleotides, releasing free uracil.</text>
        <dbReference type="EC" id="3.2.2.27"/>
    </reaction>
</comment>
<dbReference type="NCBIfam" id="TIGR00628">
    <property type="entry name" value="ung"/>
    <property type="match status" value="1"/>
</dbReference>
<evidence type="ECO:0000259" key="13">
    <source>
        <dbReference type="SMART" id="SM00986"/>
    </source>
</evidence>
<dbReference type="NCBIfam" id="NF003588">
    <property type="entry name" value="PRK05254.1-1"/>
    <property type="match status" value="1"/>
</dbReference>
<keyword evidence="7 10" id="KW-0227">DNA damage</keyword>
<evidence type="ECO:0000256" key="2">
    <source>
        <dbReference type="ARBA" id="ARBA00002631"/>
    </source>
</evidence>
<dbReference type="CDD" id="cd10027">
    <property type="entry name" value="UDG-F1-like"/>
    <property type="match status" value="1"/>
</dbReference>
<dbReference type="Gene3D" id="3.40.470.10">
    <property type="entry name" value="Uracil-DNA glycosylase-like domain"/>
    <property type="match status" value="1"/>
</dbReference>
<dbReference type="PROSITE" id="PS00130">
    <property type="entry name" value="U_DNA_GLYCOSYLASE"/>
    <property type="match status" value="1"/>
</dbReference>
<dbReference type="GO" id="GO:0004844">
    <property type="term" value="F:uracil DNA N-glycosylase activity"/>
    <property type="evidence" value="ECO:0007669"/>
    <property type="project" value="UniProtKB-UniRule"/>
</dbReference>
<evidence type="ECO:0000256" key="7">
    <source>
        <dbReference type="ARBA" id="ARBA00022763"/>
    </source>
</evidence>
<evidence type="ECO:0000256" key="8">
    <source>
        <dbReference type="ARBA" id="ARBA00022801"/>
    </source>
</evidence>
<proteinExistence type="inferred from homology"/>
<dbReference type="AlphaFoldDB" id="A0AAJ6AJ69"/>
<evidence type="ECO:0000256" key="6">
    <source>
        <dbReference type="ARBA" id="ARBA00022490"/>
    </source>
</evidence>
<dbReference type="InterPro" id="IPR002043">
    <property type="entry name" value="UDG_fam1"/>
</dbReference>
<dbReference type="HAMAP" id="MF_00148">
    <property type="entry name" value="UDG"/>
    <property type="match status" value="1"/>
</dbReference>
<evidence type="ECO:0000256" key="11">
    <source>
        <dbReference type="PROSITE-ProRule" id="PRU10072"/>
    </source>
</evidence>
<dbReference type="SUPFAM" id="SSF52141">
    <property type="entry name" value="Uracil-DNA glycosylase-like"/>
    <property type="match status" value="1"/>
</dbReference>
<comment type="subcellular location">
    <subcellularLocation>
        <location evidence="3 10">Cytoplasm</location>
    </subcellularLocation>
</comment>
<reference evidence="14 15" key="1">
    <citation type="submission" date="2023-03" db="EMBL/GenBank/DDBJ databases">
        <title>Complete genome sequences of several Auritidibacter ignavus strains isolated from ear infections.</title>
        <authorList>
            <person name="Baehr T."/>
            <person name="Baumhoegger A.M."/>
        </authorList>
    </citation>
    <scope>NUCLEOTIDE SEQUENCE [LARGE SCALE GENOMIC DNA]</scope>
    <source>
        <strain evidence="14 15">BABAE-6</strain>
    </source>
</reference>
<dbReference type="InterPro" id="IPR005122">
    <property type="entry name" value="Uracil-DNA_glycosylase-like"/>
</dbReference>
<dbReference type="Proteomes" id="UP001224674">
    <property type="component" value="Chromosome"/>
</dbReference>
<dbReference type="PANTHER" id="PTHR11264">
    <property type="entry name" value="URACIL-DNA GLYCOSYLASE"/>
    <property type="match status" value="1"/>
</dbReference>
<organism evidence="14 15">
    <name type="scientific">Auritidibacter ignavus</name>
    <dbReference type="NCBI Taxonomy" id="678932"/>
    <lineage>
        <taxon>Bacteria</taxon>
        <taxon>Bacillati</taxon>
        <taxon>Actinomycetota</taxon>
        <taxon>Actinomycetes</taxon>
        <taxon>Micrococcales</taxon>
        <taxon>Micrococcaceae</taxon>
        <taxon>Auritidibacter</taxon>
    </lineage>
</organism>
<keyword evidence="9 10" id="KW-0234">DNA repair</keyword>
<comment type="function">
    <text evidence="2 10 12">Excises uracil residues from the DNA which can arise as a result of misincorporation of dUMP residues by DNA polymerase or due to deamination of cytosine.</text>
</comment>
<dbReference type="GeneID" id="83696644"/>
<name>A0AAJ6AJ69_9MICC</name>
<comment type="similarity">
    <text evidence="4 10 12">Belongs to the uracil-DNA glycosylase (UDG) superfamily. UNG family.</text>
</comment>
<keyword evidence="15" id="KW-1185">Reference proteome</keyword>
<feature type="domain" description="Uracil-DNA glycosylase-like" evidence="13">
    <location>
        <begin position="48"/>
        <end position="210"/>
    </location>
</feature>
<dbReference type="Pfam" id="PF03167">
    <property type="entry name" value="UDG"/>
    <property type="match status" value="1"/>
</dbReference>
<dbReference type="RefSeq" id="WP_110101401.1">
    <property type="nucleotide sequence ID" value="NZ_CP122563.1"/>
</dbReference>
<dbReference type="SMART" id="SM00986">
    <property type="entry name" value="UDG"/>
    <property type="match status" value="1"/>
</dbReference>
<evidence type="ECO:0000256" key="1">
    <source>
        <dbReference type="ARBA" id="ARBA00001400"/>
    </source>
</evidence>
<dbReference type="EMBL" id="CP122566">
    <property type="protein sequence ID" value="WGH94503.1"/>
    <property type="molecule type" value="Genomic_DNA"/>
</dbReference>